<dbReference type="AlphaFoldDB" id="A0A396YXM0"/>
<evidence type="ECO:0000313" key="3">
    <source>
        <dbReference type="Proteomes" id="UP000265798"/>
    </source>
</evidence>
<proteinExistence type="predicted"/>
<comment type="caution">
    <text evidence="2">The sequence shown here is derived from an EMBL/GenBank/DDBJ whole genome shotgun (WGS) entry which is preliminary data.</text>
</comment>
<organism evidence="2 3">
    <name type="scientific">Leptospira stimsonii</name>
    <dbReference type="NCBI Taxonomy" id="2202203"/>
    <lineage>
        <taxon>Bacteria</taxon>
        <taxon>Pseudomonadati</taxon>
        <taxon>Spirochaetota</taxon>
        <taxon>Spirochaetia</taxon>
        <taxon>Leptospirales</taxon>
        <taxon>Leptospiraceae</taxon>
        <taxon>Leptospira</taxon>
    </lineage>
</organism>
<feature type="region of interest" description="Disordered" evidence="1">
    <location>
        <begin position="53"/>
        <end position="72"/>
    </location>
</feature>
<dbReference type="EMBL" id="QHCT01000005">
    <property type="protein sequence ID" value="RHX87335.1"/>
    <property type="molecule type" value="Genomic_DNA"/>
</dbReference>
<evidence type="ECO:0000256" key="1">
    <source>
        <dbReference type="SAM" id="MobiDB-lite"/>
    </source>
</evidence>
<gene>
    <name evidence="2" type="ORF">DLM75_17715</name>
</gene>
<reference evidence="3" key="1">
    <citation type="submission" date="2018-05" db="EMBL/GenBank/DDBJ databases">
        <title>Leptospira yasudae sp. nov. and Leptospira stimsonii sp. nov., two pathogenic species of the genus Leptospira isolated from environmental sources.</title>
        <authorList>
            <person name="Casanovas-Massana A."/>
            <person name="Hamond C."/>
            <person name="Santos L.A."/>
            <person name="Hacker K.P."/>
            <person name="Balassiano I."/>
            <person name="Medeiros M.A."/>
            <person name="Reis M.G."/>
            <person name="Ko A.I."/>
            <person name="Wunder E.A."/>
        </authorList>
    </citation>
    <scope>NUCLEOTIDE SEQUENCE [LARGE SCALE GENOMIC DNA]</scope>
    <source>
        <strain evidence="3">Yale</strain>
    </source>
</reference>
<evidence type="ECO:0000313" key="2">
    <source>
        <dbReference type="EMBL" id="RHX87335.1"/>
    </source>
</evidence>
<dbReference type="Proteomes" id="UP000265798">
    <property type="component" value="Unassembled WGS sequence"/>
</dbReference>
<protein>
    <submittedName>
        <fullName evidence="2">Uncharacterized protein</fullName>
    </submittedName>
</protein>
<accession>A0A396YXM0</accession>
<sequence length="72" mass="8278">MISKKTNASSTSSKLRQSTVMSRILVNRHWALLKFPLRSVHQKNILFLSSNSEQETISEFQPRKAFQKSGNQ</sequence>
<name>A0A396YXM0_9LEPT</name>